<evidence type="ECO:0000256" key="7">
    <source>
        <dbReference type="PROSITE-ProRule" id="PRU00042"/>
    </source>
</evidence>
<feature type="region of interest" description="Disordered" evidence="8">
    <location>
        <begin position="336"/>
        <end position="381"/>
    </location>
</feature>
<feature type="compositionally biased region" description="Low complexity" evidence="8">
    <location>
        <begin position="150"/>
        <end position="194"/>
    </location>
</feature>
<comment type="subcellular location">
    <subcellularLocation>
        <location evidence="1">Nucleus</location>
    </subcellularLocation>
</comment>
<dbReference type="PROSITE" id="PS50157">
    <property type="entry name" value="ZINC_FINGER_C2H2_2"/>
    <property type="match status" value="2"/>
</dbReference>
<evidence type="ECO:0000256" key="1">
    <source>
        <dbReference type="ARBA" id="ARBA00004123"/>
    </source>
</evidence>
<dbReference type="Proteomes" id="UP001586593">
    <property type="component" value="Unassembled WGS sequence"/>
</dbReference>
<organism evidence="10 11">
    <name type="scientific">Phialemonium thermophilum</name>
    <dbReference type="NCBI Taxonomy" id="223376"/>
    <lineage>
        <taxon>Eukaryota</taxon>
        <taxon>Fungi</taxon>
        <taxon>Dikarya</taxon>
        <taxon>Ascomycota</taxon>
        <taxon>Pezizomycotina</taxon>
        <taxon>Sordariomycetes</taxon>
        <taxon>Sordariomycetidae</taxon>
        <taxon>Cephalothecales</taxon>
        <taxon>Cephalothecaceae</taxon>
        <taxon>Phialemonium</taxon>
    </lineage>
</organism>
<feature type="compositionally biased region" description="Polar residues" evidence="8">
    <location>
        <begin position="95"/>
        <end position="104"/>
    </location>
</feature>
<evidence type="ECO:0000313" key="11">
    <source>
        <dbReference type="Proteomes" id="UP001586593"/>
    </source>
</evidence>
<keyword evidence="11" id="KW-1185">Reference proteome</keyword>
<reference evidence="10 11" key="1">
    <citation type="journal article" date="2024" name="Commun. Biol.">
        <title>Comparative genomic analysis of thermophilic fungi reveals convergent evolutionary adaptations and gene losses.</title>
        <authorList>
            <person name="Steindorff A.S."/>
            <person name="Aguilar-Pontes M.V."/>
            <person name="Robinson A.J."/>
            <person name="Andreopoulos B."/>
            <person name="LaButti K."/>
            <person name="Kuo A."/>
            <person name="Mondo S."/>
            <person name="Riley R."/>
            <person name="Otillar R."/>
            <person name="Haridas S."/>
            <person name="Lipzen A."/>
            <person name="Grimwood J."/>
            <person name="Schmutz J."/>
            <person name="Clum A."/>
            <person name="Reid I.D."/>
            <person name="Moisan M.C."/>
            <person name="Butler G."/>
            <person name="Nguyen T.T.M."/>
            <person name="Dewar K."/>
            <person name="Conant G."/>
            <person name="Drula E."/>
            <person name="Henrissat B."/>
            <person name="Hansel C."/>
            <person name="Singer S."/>
            <person name="Hutchinson M.I."/>
            <person name="de Vries R.P."/>
            <person name="Natvig D.O."/>
            <person name="Powell A.J."/>
            <person name="Tsang A."/>
            <person name="Grigoriev I.V."/>
        </authorList>
    </citation>
    <scope>NUCLEOTIDE SEQUENCE [LARGE SCALE GENOMIC DNA]</scope>
    <source>
        <strain evidence="10 11">ATCC 24622</strain>
    </source>
</reference>
<dbReference type="Pfam" id="PF00096">
    <property type="entry name" value="zf-C2H2"/>
    <property type="match status" value="2"/>
</dbReference>
<feature type="domain" description="C2H2-type" evidence="9">
    <location>
        <begin position="282"/>
        <end position="309"/>
    </location>
</feature>
<keyword evidence="6" id="KW-0539">Nucleus</keyword>
<sequence>MYYTRVTGAWPTPTASSNYSFATNGGSHSSTSLVQQQSYSSSRSLYPAISHSIQQQFEQSGRPATSQAGVDGLAAPSYAEQSTALNPIASGGGANSQTSQTAGPSSHLSSATLSSHGSSAQNTSTNGSSTAENNYRQQHAASHTGGYYQSASSTPQQSSFPSFSAGTGPPQQSPTAAPATTVSSTAPRSSSISAGQPGTLASMAASIGYGHPANRHPPSSSYPPYAMQGNPVLSNMHHPGAPLAMVGGISAMGMTAAYGPPGAHHLSIYGHGQQPPPQDRPFKCDQCPQSFNRNHDLKRHKRIHLAVKPFPCKFCEKSFSRKDALKRHRLVKGCGEKKSPVHTDSTNAGVVAPGSTPPPDRSETTSDDTEGSPTMLKRVIT</sequence>
<name>A0ABR3Y649_9PEZI</name>
<evidence type="ECO:0000256" key="8">
    <source>
        <dbReference type="SAM" id="MobiDB-lite"/>
    </source>
</evidence>
<dbReference type="PANTHER" id="PTHR16515">
    <property type="entry name" value="PR DOMAIN ZINC FINGER PROTEIN"/>
    <property type="match status" value="1"/>
</dbReference>
<protein>
    <recommendedName>
        <fullName evidence="9">C2H2-type domain-containing protein</fullName>
    </recommendedName>
</protein>
<feature type="compositionally biased region" description="Polar residues" evidence="8">
    <location>
        <begin position="121"/>
        <end position="141"/>
    </location>
</feature>
<dbReference type="PROSITE" id="PS00028">
    <property type="entry name" value="ZINC_FINGER_C2H2_1"/>
    <property type="match status" value="1"/>
</dbReference>
<evidence type="ECO:0000256" key="6">
    <source>
        <dbReference type="ARBA" id="ARBA00023242"/>
    </source>
</evidence>
<comment type="caution">
    <text evidence="10">The sequence shown here is derived from an EMBL/GenBank/DDBJ whole genome shotgun (WGS) entry which is preliminary data.</text>
</comment>
<evidence type="ECO:0000256" key="5">
    <source>
        <dbReference type="ARBA" id="ARBA00022833"/>
    </source>
</evidence>
<feature type="region of interest" description="Disordered" evidence="8">
    <location>
        <begin position="85"/>
        <end position="197"/>
    </location>
</feature>
<gene>
    <name evidence="10" type="ORF">VTK73DRAFT_8973</name>
</gene>
<dbReference type="InterPro" id="IPR013087">
    <property type="entry name" value="Znf_C2H2_type"/>
</dbReference>
<dbReference type="SMART" id="SM00355">
    <property type="entry name" value="ZnF_C2H2"/>
    <property type="match status" value="2"/>
</dbReference>
<evidence type="ECO:0000313" key="10">
    <source>
        <dbReference type="EMBL" id="KAL1883406.1"/>
    </source>
</evidence>
<keyword evidence="2" id="KW-0479">Metal-binding</keyword>
<dbReference type="InterPro" id="IPR050331">
    <property type="entry name" value="Zinc_finger"/>
</dbReference>
<feature type="domain" description="C2H2-type" evidence="9">
    <location>
        <begin position="310"/>
        <end position="338"/>
    </location>
</feature>
<dbReference type="EMBL" id="JAZHXJ010000007">
    <property type="protein sequence ID" value="KAL1883406.1"/>
    <property type="molecule type" value="Genomic_DNA"/>
</dbReference>
<evidence type="ECO:0000259" key="9">
    <source>
        <dbReference type="PROSITE" id="PS50157"/>
    </source>
</evidence>
<proteinExistence type="predicted"/>
<dbReference type="Gene3D" id="3.30.160.60">
    <property type="entry name" value="Classic Zinc Finger"/>
    <property type="match status" value="2"/>
</dbReference>
<dbReference type="SUPFAM" id="SSF57667">
    <property type="entry name" value="beta-beta-alpha zinc fingers"/>
    <property type="match status" value="1"/>
</dbReference>
<dbReference type="PANTHER" id="PTHR16515:SF66">
    <property type="entry name" value="C2H2-TYPE DOMAIN-CONTAINING PROTEIN"/>
    <property type="match status" value="1"/>
</dbReference>
<keyword evidence="5" id="KW-0862">Zinc</keyword>
<evidence type="ECO:0000256" key="3">
    <source>
        <dbReference type="ARBA" id="ARBA00022737"/>
    </source>
</evidence>
<dbReference type="InterPro" id="IPR036236">
    <property type="entry name" value="Znf_C2H2_sf"/>
</dbReference>
<feature type="compositionally biased region" description="Low complexity" evidence="8">
    <location>
        <begin position="105"/>
        <end position="120"/>
    </location>
</feature>
<accession>A0ABR3Y649</accession>
<keyword evidence="4 7" id="KW-0863">Zinc-finger</keyword>
<keyword evidence="3" id="KW-0677">Repeat</keyword>
<evidence type="ECO:0000256" key="2">
    <source>
        <dbReference type="ARBA" id="ARBA00022723"/>
    </source>
</evidence>
<evidence type="ECO:0000256" key="4">
    <source>
        <dbReference type="ARBA" id="ARBA00022771"/>
    </source>
</evidence>